<proteinExistence type="predicted"/>
<accession>A0A6B9ZNK3</accession>
<evidence type="ECO:0000313" key="2">
    <source>
        <dbReference type="Proteomes" id="UP000476411"/>
    </source>
</evidence>
<evidence type="ECO:0000313" key="1">
    <source>
        <dbReference type="EMBL" id="QHS63211.1"/>
    </source>
</evidence>
<dbReference type="NCBIfam" id="TIGR01643">
    <property type="entry name" value="YD_repeat_2x"/>
    <property type="match status" value="1"/>
</dbReference>
<organism evidence="1 2">
    <name type="scientific">Chitinophaga agri</name>
    <dbReference type="NCBI Taxonomy" id="2703787"/>
    <lineage>
        <taxon>Bacteria</taxon>
        <taxon>Pseudomonadati</taxon>
        <taxon>Bacteroidota</taxon>
        <taxon>Chitinophagia</taxon>
        <taxon>Chitinophagales</taxon>
        <taxon>Chitinophagaceae</taxon>
        <taxon>Chitinophaga</taxon>
    </lineage>
</organism>
<dbReference type="EMBL" id="CP048113">
    <property type="protein sequence ID" value="QHS63211.1"/>
    <property type="molecule type" value="Genomic_DNA"/>
</dbReference>
<keyword evidence="2" id="KW-1185">Reference proteome</keyword>
<dbReference type="Proteomes" id="UP000476411">
    <property type="component" value="Chromosome"/>
</dbReference>
<reference evidence="1 2" key="1">
    <citation type="submission" date="2020-01" db="EMBL/GenBank/DDBJ databases">
        <title>Complete genome sequence of Chitinophaga sp. H33E-04 isolated from quinoa roots.</title>
        <authorList>
            <person name="Weon H.-Y."/>
            <person name="Lee S.A."/>
        </authorList>
    </citation>
    <scope>NUCLEOTIDE SEQUENCE [LARGE SCALE GENOMIC DNA]</scope>
    <source>
        <strain evidence="1 2">H33E-04</strain>
    </source>
</reference>
<evidence type="ECO:0008006" key="3">
    <source>
        <dbReference type="Google" id="ProtNLM"/>
    </source>
</evidence>
<dbReference type="RefSeq" id="WP_162334934.1">
    <property type="nucleotide sequence ID" value="NZ_CP048113.1"/>
</dbReference>
<dbReference type="AlphaFoldDB" id="A0A6B9ZNK3"/>
<name>A0A6B9ZNK3_9BACT</name>
<sequence length="1182" mass="129430">MKNNRLLTTMIIIRLIFSGGKITYGQQGKIPDPFAKLSAPSPATAALVKFTDIPVSGFTGTPDINIPLYEISTAFVRLPVTLSYHASGITVEQEATNVGLGWALNAGGVLSRTVVGKVDNGTWQTDRMNRQSSFDISNPVDFRQAPLLLDNTIDGVPDLYMYNFAGYSGKFIIADQLRQLPLTNTRITKISENEFHIITPDGNKYIFSAPEVSRNRSENSASFNIVAWYLTKILSADRTDSVLFSYADTRYVSGGGVSFTREFYKGASGDWNGPAESAQSSFENLINGKQLVRIDFRQGSVTFNISWNTREDLAVMDNGAVPLVSSMVVKNNAGTILRTVNFRYGYFTNGAPGADNKRLQLSAVYIHGGNSTDTLQAQRYHLGYNNMPLPAKSSLSQDHWGYYNGAENTTLIPSYTNCVNGPTPPDCYSCAGQPGTLNFPGADRNTKGAYASAGMLERITYPTGGYAAFEWEPHEVADYEAPVISYRNERIGSTYVAANTTLFVKDSSTDFYVDPVLHPGGLCARIDGIMAVPGSAATDDALIDHAGGSITLYKRTGRVAVASYSFSWSPAGAYNWSSNVKLEAGQRYFLLTTVRHAGFSVRANMSANVRVTANTGKNKIVGGCRLKRTVLYDPVAELSMVKTYNYRHPSDTALSSGTIRRPPLYVKNVQRFEQQGKGCDYFERSGIRLSSNSIASLGAGSHVGYTYVRESIGEGGANGYIIYNYENRLFNNEFNPGWRSGYLIAKTIYNAQGSPVNRERNVYSTDSRGDTSFMASTVDYYVKHPCANVLTYDRAYPAYASGKDWIFPSEWFHLDSTITDNYDIDVPSRVLTTAMALIYDNVRHLQVTKTIEKNAAGLDVITSFRYPLDYVLPAGTLTAEAQAIRDMQTANIHALTETYKQQRTASGVLQLQGATYQSYRSVASAAGPVILQDKQYTGTVTVPAAPFAPSAVAGTGITKSAVYYLRSAVNKYDACNNISEIEKEGGEVSAYIWDHKGTYLVAAFNNARLADVAYTGFEGDNKGNWRYAGMHTSDATAVTGRNSYQLTAGAITSNALTASMTYTLSYWLKSTTPLFVAGTVSGYPLKGTTLRGWTYFEHKLTGITVVTLSGNSQIDELRLYPAGGSVTTWSYDPLTGVTGSCSESNMITRYSYDQEGRLNVIRDQDGNILQQTEYRYQAPVGQ</sequence>
<protein>
    <recommendedName>
        <fullName evidence="3">YD repeat-containing protein</fullName>
    </recommendedName>
</protein>
<gene>
    <name evidence="1" type="ORF">GWR21_27585</name>
</gene>
<dbReference type="KEGG" id="chih:GWR21_27585"/>
<dbReference type="InterPro" id="IPR006530">
    <property type="entry name" value="YD"/>
</dbReference>